<dbReference type="SMART" id="SM00360">
    <property type="entry name" value="RRM"/>
    <property type="match status" value="1"/>
</dbReference>
<organism evidence="5 6">
    <name type="scientific">Hibiscus trionum</name>
    <name type="common">Flower of an hour</name>
    <dbReference type="NCBI Taxonomy" id="183268"/>
    <lineage>
        <taxon>Eukaryota</taxon>
        <taxon>Viridiplantae</taxon>
        <taxon>Streptophyta</taxon>
        <taxon>Embryophyta</taxon>
        <taxon>Tracheophyta</taxon>
        <taxon>Spermatophyta</taxon>
        <taxon>Magnoliopsida</taxon>
        <taxon>eudicotyledons</taxon>
        <taxon>Gunneridae</taxon>
        <taxon>Pentapetalae</taxon>
        <taxon>rosids</taxon>
        <taxon>malvids</taxon>
        <taxon>Malvales</taxon>
        <taxon>Malvaceae</taxon>
        <taxon>Malvoideae</taxon>
        <taxon>Hibiscus</taxon>
    </lineage>
</organism>
<dbReference type="EMBL" id="BSYR01000008">
    <property type="protein sequence ID" value="GMI70147.1"/>
    <property type="molecule type" value="Genomic_DNA"/>
</dbReference>
<sequence length="437" mass="50116">MDRGGGGVVTLFVSNLPTKLHWSGLRQTFGRHGDLVDSFIAKKRDKAGKRFGFVRFATWKDAYRAMERLNGFKLYGYRLTVSVARFNGRTSYWRRTRTNKEKLGEKERDQRDSANHRTVNQQGGEDVGLQKSESNKGKEENSTRETTNRIYVQGHVDEEAIRKLSKSVIGTTATVCSIETVKERLDKWGLGDLQVKRIGGQKFLIEFHDVELFQLMETQKWSLLEEVFSEVERWTESYRPSERVTWIDVYGIPLHCWNIETFKSIAGIWGSWIAMGENTSQHLGRDRISMLITTSQTQKIEDLIDLEAGREIFSVRITETRIRWEANHTQKKSLDEFHSRQPASSESESSSESIATTGEKRDTKSQEEPRNSYQEAFNEMDMGMKSNDYVEGVERDKDRRIGETDLVGDSSEELVGEALNGGQVVSSKLNKKVNKEK</sequence>
<dbReference type="Proteomes" id="UP001165190">
    <property type="component" value="Unassembled WGS sequence"/>
</dbReference>
<feature type="compositionally biased region" description="Basic and acidic residues" evidence="3">
    <location>
        <begin position="98"/>
        <end position="115"/>
    </location>
</feature>
<evidence type="ECO:0000313" key="6">
    <source>
        <dbReference type="Proteomes" id="UP001165190"/>
    </source>
</evidence>
<dbReference type="CDD" id="cd00590">
    <property type="entry name" value="RRM_SF"/>
    <property type="match status" value="1"/>
</dbReference>
<dbReference type="PROSITE" id="PS50102">
    <property type="entry name" value="RRM"/>
    <property type="match status" value="1"/>
</dbReference>
<name>A0A9W7H329_HIBTR</name>
<keyword evidence="1 2" id="KW-0694">RNA-binding</keyword>
<feature type="compositionally biased region" description="Basic and acidic residues" evidence="3">
    <location>
        <begin position="392"/>
        <end position="403"/>
    </location>
</feature>
<dbReference type="SUPFAM" id="SSF54928">
    <property type="entry name" value="RNA-binding domain, RBD"/>
    <property type="match status" value="1"/>
</dbReference>
<feature type="compositionally biased region" description="Low complexity" evidence="3">
    <location>
        <begin position="344"/>
        <end position="353"/>
    </location>
</feature>
<dbReference type="InterPro" id="IPR012677">
    <property type="entry name" value="Nucleotide-bd_a/b_plait_sf"/>
</dbReference>
<dbReference type="GO" id="GO:0005634">
    <property type="term" value="C:nucleus"/>
    <property type="evidence" value="ECO:0007669"/>
    <property type="project" value="TreeGrafter"/>
</dbReference>
<reference evidence="5" key="1">
    <citation type="submission" date="2023-05" db="EMBL/GenBank/DDBJ databases">
        <title>Genome and transcriptome analyses reveal genes involved in the formation of fine ridges on petal epidermal cells in Hibiscus trionum.</title>
        <authorList>
            <person name="Koshimizu S."/>
            <person name="Masuda S."/>
            <person name="Ishii T."/>
            <person name="Shirasu K."/>
            <person name="Hoshino A."/>
            <person name="Arita M."/>
        </authorList>
    </citation>
    <scope>NUCLEOTIDE SEQUENCE</scope>
    <source>
        <strain evidence="5">Hamamatsu line</strain>
    </source>
</reference>
<feature type="region of interest" description="Disordered" evidence="3">
    <location>
        <begin position="97"/>
        <end position="148"/>
    </location>
</feature>
<proteinExistence type="predicted"/>
<dbReference type="GO" id="GO:0003729">
    <property type="term" value="F:mRNA binding"/>
    <property type="evidence" value="ECO:0007669"/>
    <property type="project" value="TreeGrafter"/>
</dbReference>
<dbReference type="Pfam" id="PF00076">
    <property type="entry name" value="RRM_1"/>
    <property type="match status" value="1"/>
</dbReference>
<dbReference type="InterPro" id="IPR000504">
    <property type="entry name" value="RRM_dom"/>
</dbReference>
<feature type="region of interest" description="Disordered" evidence="3">
    <location>
        <begin position="333"/>
        <end position="414"/>
    </location>
</feature>
<feature type="compositionally biased region" description="Basic and acidic residues" evidence="3">
    <location>
        <begin position="358"/>
        <end position="370"/>
    </location>
</feature>
<evidence type="ECO:0000313" key="5">
    <source>
        <dbReference type="EMBL" id="GMI70147.1"/>
    </source>
</evidence>
<protein>
    <recommendedName>
        <fullName evidence="4">RRM domain-containing protein</fullName>
    </recommendedName>
</protein>
<evidence type="ECO:0000256" key="1">
    <source>
        <dbReference type="ARBA" id="ARBA00022884"/>
    </source>
</evidence>
<dbReference type="InterPro" id="IPR035979">
    <property type="entry name" value="RBD_domain_sf"/>
</dbReference>
<keyword evidence="6" id="KW-1185">Reference proteome</keyword>
<evidence type="ECO:0000256" key="3">
    <source>
        <dbReference type="SAM" id="MobiDB-lite"/>
    </source>
</evidence>
<feature type="domain" description="RRM" evidence="4">
    <location>
        <begin position="9"/>
        <end position="86"/>
    </location>
</feature>
<comment type="caution">
    <text evidence="5">The sequence shown here is derived from an EMBL/GenBank/DDBJ whole genome shotgun (WGS) entry which is preliminary data.</text>
</comment>
<dbReference type="PANTHER" id="PTHR48025">
    <property type="entry name" value="OS02G0815200 PROTEIN"/>
    <property type="match status" value="1"/>
</dbReference>
<dbReference type="PANTHER" id="PTHR48025:SF1">
    <property type="entry name" value="RRM DOMAIN-CONTAINING PROTEIN"/>
    <property type="match status" value="1"/>
</dbReference>
<dbReference type="OrthoDB" id="999103at2759"/>
<dbReference type="AlphaFoldDB" id="A0A9W7H329"/>
<gene>
    <name evidence="5" type="ORF">HRI_000684000</name>
</gene>
<dbReference type="InterPro" id="IPR050502">
    <property type="entry name" value="Euk_RNA-bind_prot"/>
</dbReference>
<dbReference type="Gene3D" id="3.30.70.330">
    <property type="match status" value="1"/>
</dbReference>
<evidence type="ECO:0000259" key="4">
    <source>
        <dbReference type="PROSITE" id="PS50102"/>
    </source>
</evidence>
<feature type="compositionally biased region" description="Basic and acidic residues" evidence="3">
    <location>
        <begin position="133"/>
        <end position="147"/>
    </location>
</feature>
<evidence type="ECO:0000256" key="2">
    <source>
        <dbReference type="PROSITE-ProRule" id="PRU00176"/>
    </source>
</evidence>
<accession>A0A9W7H329</accession>